<dbReference type="OrthoDB" id="1431934at2759"/>
<sequence>MTQTSGPHDLMIVVDCTAPMKVTASILEDCLPSIITFMALTGYFDRIGVLVYRNYISINSTKFSGWWSPWGITADSNSVTHKQVLEFAERLWVQFGQHKAIRSGLTRAYQEMREDATTAMLLYTSGPPHFTVSDSLNNTTEDQEHFQLEASYNSGDGAFADWVTTARILAGKELGSASSKKAVVFPIMDRELYTYVSISPYVFLSAITGGATFLTEVSPMAISTLTLEVLLTWMGSDVGAKERVGQIMKVDKIHYIDEVNLDWVTSETHPMFSKYCSRYPNSDDKRNKMNSMNMARTTFKLPIMPRLLRARGLKLCDIHQQFQRNQDFQTQAWMQLQNIEQLDVRKIAFTAIFGDI</sequence>
<dbReference type="Proteomes" id="UP000567885">
    <property type="component" value="Unassembled WGS sequence"/>
</dbReference>
<name>A0A8H5WMV5_FUSHE</name>
<protein>
    <submittedName>
        <fullName evidence="1">Dihydroxyacid dehydratase</fullName>
    </submittedName>
</protein>
<dbReference type="EMBL" id="JAAGWQ010000133">
    <property type="protein sequence ID" value="KAF5664475.1"/>
    <property type="molecule type" value="Genomic_DNA"/>
</dbReference>
<comment type="caution">
    <text evidence="1">The sequence shown here is derived from an EMBL/GenBank/DDBJ whole genome shotgun (WGS) entry which is preliminary data.</text>
</comment>
<gene>
    <name evidence="1" type="ORF">FHETE_7066</name>
</gene>
<dbReference type="AlphaFoldDB" id="A0A8H5WMV5"/>
<dbReference type="InterPro" id="IPR036465">
    <property type="entry name" value="vWFA_dom_sf"/>
</dbReference>
<dbReference type="SUPFAM" id="SSF53300">
    <property type="entry name" value="vWA-like"/>
    <property type="match status" value="1"/>
</dbReference>
<organism evidence="1 2">
    <name type="scientific">Fusarium heterosporum</name>
    <dbReference type="NCBI Taxonomy" id="42747"/>
    <lineage>
        <taxon>Eukaryota</taxon>
        <taxon>Fungi</taxon>
        <taxon>Dikarya</taxon>
        <taxon>Ascomycota</taxon>
        <taxon>Pezizomycotina</taxon>
        <taxon>Sordariomycetes</taxon>
        <taxon>Hypocreomycetidae</taxon>
        <taxon>Hypocreales</taxon>
        <taxon>Nectriaceae</taxon>
        <taxon>Fusarium</taxon>
        <taxon>Fusarium heterosporum species complex</taxon>
    </lineage>
</organism>
<keyword evidence="2" id="KW-1185">Reference proteome</keyword>
<proteinExistence type="predicted"/>
<evidence type="ECO:0000313" key="1">
    <source>
        <dbReference type="EMBL" id="KAF5664475.1"/>
    </source>
</evidence>
<accession>A0A8H5WMV5</accession>
<evidence type="ECO:0000313" key="2">
    <source>
        <dbReference type="Proteomes" id="UP000567885"/>
    </source>
</evidence>
<reference evidence="1 2" key="1">
    <citation type="submission" date="2020-05" db="EMBL/GenBank/DDBJ databases">
        <title>Identification and distribution of gene clusters putatively required for synthesis of sphingolipid metabolism inhibitors in phylogenetically diverse species of the filamentous fungus Fusarium.</title>
        <authorList>
            <person name="Kim H.-S."/>
            <person name="Busman M."/>
            <person name="Brown D.W."/>
            <person name="Divon H."/>
            <person name="Uhlig S."/>
            <person name="Proctor R.H."/>
        </authorList>
    </citation>
    <scope>NUCLEOTIDE SEQUENCE [LARGE SCALE GENOMIC DNA]</scope>
    <source>
        <strain evidence="1 2">NRRL 20693</strain>
    </source>
</reference>